<feature type="transmembrane region" description="Helical" evidence="9">
    <location>
        <begin position="396"/>
        <end position="418"/>
    </location>
</feature>
<evidence type="ECO:0000313" key="11">
    <source>
        <dbReference type="EMBL" id="MFD0958603.1"/>
    </source>
</evidence>
<dbReference type="InterPro" id="IPR052159">
    <property type="entry name" value="Competence_DNA_uptake"/>
</dbReference>
<feature type="transmembrane region" description="Helical" evidence="9">
    <location>
        <begin position="457"/>
        <end position="475"/>
    </location>
</feature>
<gene>
    <name evidence="11" type="ORF">ACFQ2I_04300</name>
</gene>
<dbReference type="Proteomes" id="UP001596989">
    <property type="component" value="Unassembled WGS sequence"/>
</dbReference>
<name>A0ABW3HM54_9BACL</name>
<evidence type="ECO:0000256" key="7">
    <source>
        <dbReference type="ARBA" id="ARBA00034301"/>
    </source>
</evidence>
<evidence type="ECO:0000256" key="1">
    <source>
        <dbReference type="ARBA" id="ARBA00004651"/>
    </source>
</evidence>
<dbReference type="Pfam" id="PF00753">
    <property type="entry name" value="Lactamase_B"/>
    <property type="match status" value="1"/>
</dbReference>
<dbReference type="Pfam" id="PF03772">
    <property type="entry name" value="Competence"/>
    <property type="match status" value="1"/>
</dbReference>
<dbReference type="InterPro" id="IPR036866">
    <property type="entry name" value="RibonucZ/Hydroxyglut_hydro"/>
</dbReference>
<evidence type="ECO:0000256" key="9">
    <source>
        <dbReference type="SAM" id="Phobius"/>
    </source>
</evidence>
<dbReference type="RefSeq" id="WP_377562403.1">
    <property type="nucleotide sequence ID" value="NZ_JBHTJZ010000005.1"/>
</dbReference>
<evidence type="ECO:0000256" key="4">
    <source>
        <dbReference type="ARBA" id="ARBA00022989"/>
    </source>
</evidence>
<dbReference type="CDD" id="cd07731">
    <property type="entry name" value="ComA-like_MBL-fold"/>
    <property type="match status" value="1"/>
</dbReference>
<evidence type="ECO:0000256" key="3">
    <source>
        <dbReference type="ARBA" id="ARBA00022692"/>
    </source>
</evidence>
<dbReference type="SMART" id="SM00849">
    <property type="entry name" value="Lactamase_B"/>
    <property type="match status" value="1"/>
</dbReference>
<organism evidence="11 12">
    <name type="scientific">Paenibacillus chungangensis</name>
    <dbReference type="NCBI Taxonomy" id="696535"/>
    <lineage>
        <taxon>Bacteria</taxon>
        <taxon>Bacillati</taxon>
        <taxon>Bacillota</taxon>
        <taxon>Bacilli</taxon>
        <taxon>Bacillales</taxon>
        <taxon>Paenibacillaceae</taxon>
        <taxon>Paenibacillus</taxon>
    </lineage>
</organism>
<evidence type="ECO:0000259" key="10">
    <source>
        <dbReference type="SMART" id="SM00849"/>
    </source>
</evidence>
<dbReference type="InterPro" id="IPR025405">
    <property type="entry name" value="DUF4131"/>
</dbReference>
<dbReference type="PANTHER" id="PTHR30619">
    <property type="entry name" value="DNA INTERNALIZATION/COMPETENCE PROTEIN COMEC/REC2"/>
    <property type="match status" value="1"/>
</dbReference>
<dbReference type="Gene3D" id="3.60.15.10">
    <property type="entry name" value="Ribonuclease Z/Hydroxyacylglutathione hydrolase-like"/>
    <property type="match status" value="1"/>
</dbReference>
<dbReference type="SUPFAM" id="SSF56281">
    <property type="entry name" value="Metallo-hydrolase/oxidoreductase"/>
    <property type="match status" value="1"/>
</dbReference>
<evidence type="ECO:0000256" key="5">
    <source>
        <dbReference type="ARBA" id="ARBA00023136"/>
    </source>
</evidence>
<feature type="domain" description="Metallo-beta-lactamase" evidence="10">
    <location>
        <begin position="591"/>
        <end position="821"/>
    </location>
</feature>
<feature type="transmembrane region" description="Helical" evidence="9">
    <location>
        <begin position="262"/>
        <end position="285"/>
    </location>
</feature>
<reference evidence="12" key="1">
    <citation type="journal article" date="2019" name="Int. J. Syst. Evol. Microbiol.">
        <title>The Global Catalogue of Microorganisms (GCM) 10K type strain sequencing project: providing services to taxonomists for standard genome sequencing and annotation.</title>
        <authorList>
            <consortium name="The Broad Institute Genomics Platform"/>
            <consortium name="The Broad Institute Genome Sequencing Center for Infectious Disease"/>
            <person name="Wu L."/>
            <person name="Ma J."/>
        </authorList>
    </citation>
    <scope>NUCLEOTIDE SEQUENCE [LARGE SCALE GENOMIC DNA]</scope>
    <source>
        <strain evidence="12">CCUG 59129</strain>
    </source>
</reference>
<dbReference type="Pfam" id="PF13567">
    <property type="entry name" value="DUF4131"/>
    <property type="match status" value="1"/>
</dbReference>
<evidence type="ECO:0000313" key="12">
    <source>
        <dbReference type="Proteomes" id="UP001596989"/>
    </source>
</evidence>
<comment type="subcellular location">
    <subcellularLocation>
        <location evidence="1">Cell membrane</location>
        <topology evidence="1">Multi-pass membrane protein</topology>
    </subcellularLocation>
</comment>
<protein>
    <submittedName>
        <fullName evidence="11">ComEC/Rec2 family competence protein</fullName>
    </submittedName>
</protein>
<sequence length="867" mass="93596">MNKRPIVSFAACWVSGSTAAAALPLRGVLLIAAAATLLAIAAIAGKRVSWRLAAVCLLALMLAAGQRMWADAANVTSLPALQATAEREGPRAKYPAEALGTIVSAVDVDGDRVTFHMEADAVHVGGHEPLAGGAERLLVQLRLAAQPEQAIAAAWQRGDRIAVTGELARPATASNSGGFHYRRYLRSQRIHWLLQAKGAAAVTARPAASTAATAALLGRVDAARAWLGARVEELYPGPQAGYMKGLLLGLREDIDPGRFQQYAQLGLTHILAISGLHVGVFMYVLGGMLKLLRLRRERILTVLMAAVPFYVLLAGAAPSVMRAGVMAMLGLAAARMGKLKDGLHLLAAAAVGLLLLDPYYLDSVSFQLSFIVTLGLIAGVPAVRGMMPAWRRGGPLFDLLSVSIVAQLVSFPLTIYYFNQFHLLSLPANVVVVPIVSMIVLPLGTASMLVMPIWETGAGWIAQLCRLVNACTYWIVERLSEQSGLLIIWSSPPVWWIAAWLLLAGTGFRLMTSWRHARHSQAAALQLAEEQTVPLDTGRLHASAWEGGSVRRASTYRFAMGMTATIILLGYAYMPDKLDTRATVSFLDVGQGDAALIRTPSGKHILIDGGGTISFRKSGEEWRERRDPFEVGAKVVVPLLMKRGVKEIDLLVISHLDSDHIGGLRAVADVIPIKRVWWNGTVKQASDAMELLQMLLDRHIPLHAPTLGDTLQLDAYTELLVLGEGRELNDTIPLVQDQNEASLIVAVTLYSRTFLFAGDINAATEGVVMRKAIELSRGKENEPGGVGIDVLKLAHHGSRYSTSEEWLAYWRPNAVVVSVGAYNTYGHPHPHVLDRVSASGAELWRTDDGGEVSFAVTHEGILVNRRP</sequence>
<feature type="transmembrane region" description="Helical" evidence="9">
    <location>
        <begin position="556"/>
        <end position="574"/>
    </location>
</feature>
<comment type="caution">
    <text evidence="11">The sequence shown here is derived from an EMBL/GenBank/DDBJ whole genome shotgun (WGS) entry which is preliminary data.</text>
</comment>
<feature type="transmembrane region" description="Helical" evidence="9">
    <location>
        <begin position="495"/>
        <end position="512"/>
    </location>
</feature>
<feature type="transmembrane region" description="Helical" evidence="9">
    <location>
        <begin position="52"/>
        <end position="69"/>
    </location>
</feature>
<accession>A0ABW3HM54</accession>
<feature type="transmembrane region" description="Helical" evidence="9">
    <location>
        <begin position="297"/>
        <end position="313"/>
    </location>
</feature>
<keyword evidence="3 9" id="KW-0812">Transmembrane</keyword>
<evidence type="ECO:0000256" key="6">
    <source>
        <dbReference type="ARBA" id="ARBA00034221"/>
    </source>
</evidence>
<comment type="catalytic activity">
    <reaction evidence="8">
        <text>3',5'-cyclic UMP + H2O = UMP + H(+)</text>
        <dbReference type="Rhea" id="RHEA:70575"/>
        <dbReference type="ChEBI" id="CHEBI:15377"/>
        <dbReference type="ChEBI" id="CHEBI:15378"/>
        <dbReference type="ChEBI" id="CHEBI:57865"/>
        <dbReference type="ChEBI" id="CHEBI:184387"/>
    </reaction>
    <physiologicalReaction direction="left-to-right" evidence="8">
        <dbReference type="Rhea" id="RHEA:70576"/>
    </physiologicalReaction>
</comment>
<feature type="transmembrane region" description="Helical" evidence="9">
    <location>
        <begin position="366"/>
        <end position="384"/>
    </location>
</feature>
<keyword evidence="5 9" id="KW-0472">Membrane</keyword>
<evidence type="ECO:0000256" key="2">
    <source>
        <dbReference type="ARBA" id="ARBA00022475"/>
    </source>
</evidence>
<keyword evidence="12" id="KW-1185">Reference proteome</keyword>
<dbReference type="PANTHER" id="PTHR30619:SF1">
    <property type="entry name" value="RECOMBINATION PROTEIN 2"/>
    <property type="match status" value="1"/>
</dbReference>
<dbReference type="InterPro" id="IPR004477">
    <property type="entry name" value="ComEC_N"/>
</dbReference>
<dbReference type="NCBIfam" id="TIGR00360">
    <property type="entry name" value="ComEC_N-term"/>
    <property type="match status" value="1"/>
</dbReference>
<comment type="catalytic activity">
    <reaction evidence="6">
        <text>3',5'-cyclic CMP + H2O = CMP + H(+)</text>
        <dbReference type="Rhea" id="RHEA:72675"/>
        <dbReference type="ChEBI" id="CHEBI:15377"/>
        <dbReference type="ChEBI" id="CHEBI:15378"/>
        <dbReference type="ChEBI" id="CHEBI:58003"/>
        <dbReference type="ChEBI" id="CHEBI:60377"/>
    </reaction>
    <physiologicalReaction direction="left-to-right" evidence="6">
        <dbReference type="Rhea" id="RHEA:72676"/>
    </physiologicalReaction>
</comment>
<feature type="transmembrane region" description="Helical" evidence="9">
    <location>
        <begin position="29"/>
        <end position="45"/>
    </location>
</feature>
<comment type="function">
    <text evidence="7">Counteracts the endogenous Pycsar antiviral defense system. Phosphodiesterase that enables metal-dependent hydrolysis of host cyclic nucleotide Pycsar defense signals such as cCMP and cUMP.</text>
</comment>
<dbReference type="InterPro" id="IPR001279">
    <property type="entry name" value="Metallo-B-lactamas"/>
</dbReference>
<feature type="transmembrane region" description="Helical" evidence="9">
    <location>
        <begin position="430"/>
        <end position="450"/>
    </location>
</feature>
<keyword evidence="4 9" id="KW-1133">Transmembrane helix</keyword>
<dbReference type="EMBL" id="JBHTJZ010000005">
    <property type="protein sequence ID" value="MFD0958603.1"/>
    <property type="molecule type" value="Genomic_DNA"/>
</dbReference>
<feature type="transmembrane region" description="Helical" evidence="9">
    <location>
        <begin position="343"/>
        <end position="360"/>
    </location>
</feature>
<keyword evidence="2" id="KW-1003">Cell membrane</keyword>
<dbReference type="InterPro" id="IPR035681">
    <property type="entry name" value="ComA-like_MBL"/>
</dbReference>
<evidence type="ECO:0000256" key="8">
    <source>
        <dbReference type="ARBA" id="ARBA00048505"/>
    </source>
</evidence>
<proteinExistence type="predicted"/>